<gene>
    <name evidence="2" type="ORF">CEPIT_LOCUS9526</name>
</gene>
<comment type="caution">
    <text evidence="2">The sequence shown here is derived from an EMBL/GenBank/DDBJ whole genome shotgun (WGS) entry which is preliminary data.</text>
</comment>
<dbReference type="EMBL" id="CAMAPF010000055">
    <property type="protein sequence ID" value="CAH9085755.1"/>
    <property type="molecule type" value="Genomic_DNA"/>
</dbReference>
<evidence type="ECO:0000313" key="3">
    <source>
        <dbReference type="Proteomes" id="UP001152523"/>
    </source>
</evidence>
<keyword evidence="3" id="KW-1185">Reference proteome</keyword>
<evidence type="ECO:0000313" key="2">
    <source>
        <dbReference type="EMBL" id="CAH9085755.1"/>
    </source>
</evidence>
<proteinExistence type="predicted"/>
<organism evidence="2 3">
    <name type="scientific">Cuscuta epithymum</name>
    <dbReference type="NCBI Taxonomy" id="186058"/>
    <lineage>
        <taxon>Eukaryota</taxon>
        <taxon>Viridiplantae</taxon>
        <taxon>Streptophyta</taxon>
        <taxon>Embryophyta</taxon>
        <taxon>Tracheophyta</taxon>
        <taxon>Spermatophyta</taxon>
        <taxon>Magnoliopsida</taxon>
        <taxon>eudicotyledons</taxon>
        <taxon>Gunneridae</taxon>
        <taxon>Pentapetalae</taxon>
        <taxon>asterids</taxon>
        <taxon>lamiids</taxon>
        <taxon>Solanales</taxon>
        <taxon>Convolvulaceae</taxon>
        <taxon>Cuscuteae</taxon>
        <taxon>Cuscuta</taxon>
        <taxon>Cuscuta subgen. Cuscuta</taxon>
    </lineage>
</organism>
<sequence length="110" mass="13155">MWQLKIPPKVKHFFWQTMVGSLPTADRLIQKRVNIAGDCQICKREPESVWHVFWKCPLAQEIWEKLGVRQSCLRTDFMEWIKAVFTSLSEFRRKSLQIHHVNVEFVEAQE</sequence>
<protein>
    <recommendedName>
        <fullName evidence="1">Reverse transcriptase zinc-binding domain-containing protein</fullName>
    </recommendedName>
</protein>
<feature type="domain" description="Reverse transcriptase zinc-binding" evidence="1">
    <location>
        <begin position="1"/>
        <end position="63"/>
    </location>
</feature>
<accession>A0AAV0CYT7</accession>
<evidence type="ECO:0000259" key="1">
    <source>
        <dbReference type="Pfam" id="PF13966"/>
    </source>
</evidence>
<dbReference type="AlphaFoldDB" id="A0AAV0CYT7"/>
<dbReference type="Pfam" id="PF13966">
    <property type="entry name" value="zf-RVT"/>
    <property type="match status" value="1"/>
</dbReference>
<reference evidence="2" key="1">
    <citation type="submission" date="2022-07" db="EMBL/GenBank/DDBJ databases">
        <authorList>
            <person name="Macas J."/>
            <person name="Novak P."/>
            <person name="Neumann P."/>
        </authorList>
    </citation>
    <scope>NUCLEOTIDE SEQUENCE</scope>
</reference>
<dbReference type="InterPro" id="IPR026960">
    <property type="entry name" value="RVT-Znf"/>
</dbReference>
<name>A0AAV0CYT7_9ASTE</name>
<dbReference type="Proteomes" id="UP001152523">
    <property type="component" value="Unassembled WGS sequence"/>
</dbReference>